<proteinExistence type="predicted"/>
<accession>A0ABP0Q5N9</accession>
<keyword evidence="2" id="KW-1185">Reference proteome</keyword>
<dbReference type="InterPro" id="IPR036770">
    <property type="entry name" value="Ankyrin_rpt-contain_sf"/>
</dbReference>
<sequence length="282" mass="32079">MAVTKRDVCRRLDFCCGLQSGRRKAAEEHFCLSDARVSGSGASAVLSTCSARANLKRDLQGSEGLGGVDWPTVTCRCFTARSTAWQTEWQRDPAAKSGWWSLGENGLSLKFTFSEHRKMVNGLLSDISFQQIGGRCKIVYKDDIVSCLRGDIVVSERFQALKKKRFEKEEQEAKQHAQQRLQRDRERVINYLKQKKFETMDVNAEKKSGFFCFRSYPLLEAAREKDWSMICLLLYFGADPSCRDSRGRTVFDYVKSEALKQKVHSLHAKSRTRAKETSLTGS</sequence>
<reference evidence="1 2" key="1">
    <citation type="submission" date="2024-02" db="EMBL/GenBank/DDBJ databases">
        <authorList>
            <person name="Chen Y."/>
            <person name="Shah S."/>
            <person name="Dougan E. K."/>
            <person name="Thang M."/>
            <person name="Chan C."/>
        </authorList>
    </citation>
    <scope>NUCLEOTIDE SEQUENCE [LARGE SCALE GENOMIC DNA]</scope>
</reference>
<gene>
    <name evidence="1" type="ORF">SCF082_LOCUS39661</name>
</gene>
<dbReference type="SUPFAM" id="SSF48403">
    <property type="entry name" value="Ankyrin repeat"/>
    <property type="match status" value="1"/>
</dbReference>
<organism evidence="1 2">
    <name type="scientific">Durusdinium trenchii</name>
    <dbReference type="NCBI Taxonomy" id="1381693"/>
    <lineage>
        <taxon>Eukaryota</taxon>
        <taxon>Sar</taxon>
        <taxon>Alveolata</taxon>
        <taxon>Dinophyceae</taxon>
        <taxon>Suessiales</taxon>
        <taxon>Symbiodiniaceae</taxon>
        <taxon>Durusdinium</taxon>
    </lineage>
</organism>
<evidence type="ECO:0000313" key="1">
    <source>
        <dbReference type="EMBL" id="CAK9083552.1"/>
    </source>
</evidence>
<dbReference type="Proteomes" id="UP001642464">
    <property type="component" value="Unassembled WGS sequence"/>
</dbReference>
<name>A0ABP0Q5N9_9DINO</name>
<evidence type="ECO:0000313" key="2">
    <source>
        <dbReference type="Proteomes" id="UP001642464"/>
    </source>
</evidence>
<protein>
    <submittedName>
        <fullName evidence="1">UDP-glucuronosyltransferase ugt-48</fullName>
    </submittedName>
</protein>
<dbReference type="Gene3D" id="1.25.40.20">
    <property type="entry name" value="Ankyrin repeat-containing domain"/>
    <property type="match status" value="1"/>
</dbReference>
<dbReference type="EMBL" id="CAXAMM010039073">
    <property type="protein sequence ID" value="CAK9083552.1"/>
    <property type="molecule type" value="Genomic_DNA"/>
</dbReference>
<comment type="caution">
    <text evidence="1">The sequence shown here is derived from an EMBL/GenBank/DDBJ whole genome shotgun (WGS) entry which is preliminary data.</text>
</comment>